<feature type="transmembrane region" description="Helical" evidence="2">
    <location>
        <begin position="244"/>
        <end position="267"/>
    </location>
</feature>
<dbReference type="GO" id="GO:0016020">
    <property type="term" value="C:membrane"/>
    <property type="evidence" value="ECO:0007669"/>
    <property type="project" value="TreeGrafter"/>
</dbReference>
<feature type="transmembrane region" description="Helical" evidence="2">
    <location>
        <begin position="109"/>
        <end position="127"/>
    </location>
</feature>
<accession>A0A1X0DR25</accession>
<evidence type="ECO:0000313" key="4">
    <source>
        <dbReference type="EMBL" id="ORA74639.1"/>
    </source>
</evidence>
<evidence type="ECO:0000256" key="2">
    <source>
        <dbReference type="SAM" id="Phobius"/>
    </source>
</evidence>
<keyword evidence="2" id="KW-1133">Transmembrane helix</keyword>
<evidence type="ECO:0000259" key="3">
    <source>
        <dbReference type="Pfam" id="PF01757"/>
    </source>
</evidence>
<feature type="transmembrane region" description="Helical" evidence="2">
    <location>
        <begin position="219"/>
        <end position="237"/>
    </location>
</feature>
<dbReference type="InterPro" id="IPR002656">
    <property type="entry name" value="Acyl_transf_3_dom"/>
</dbReference>
<dbReference type="EMBL" id="MVHR01000009">
    <property type="protein sequence ID" value="ORA74639.1"/>
    <property type="molecule type" value="Genomic_DNA"/>
</dbReference>
<comment type="caution">
    <text evidence="4">The sequence shown here is derived from an EMBL/GenBank/DDBJ whole genome shotgun (WGS) entry which is preliminary data.</text>
</comment>
<dbReference type="GO" id="GO:0016747">
    <property type="term" value="F:acyltransferase activity, transferring groups other than amino-acyl groups"/>
    <property type="evidence" value="ECO:0007669"/>
    <property type="project" value="InterPro"/>
</dbReference>
<keyword evidence="2" id="KW-0472">Membrane</keyword>
<evidence type="ECO:0000256" key="1">
    <source>
        <dbReference type="SAM" id="MobiDB-lite"/>
    </source>
</evidence>
<feature type="domain" description="Acyltransferase 3" evidence="3">
    <location>
        <begin position="25"/>
        <end position="360"/>
    </location>
</feature>
<organism evidence="4 5">
    <name type="scientific">Mycobacterium heidelbergense</name>
    <dbReference type="NCBI Taxonomy" id="53376"/>
    <lineage>
        <taxon>Bacteria</taxon>
        <taxon>Bacillati</taxon>
        <taxon>Actinomycetota</taxon>
        <taxon>Actinomycetes</taxon>
        <taxon>Mycobacteriales</taxon>
        <taxon>Mycobacteriaceae</taxon>
        <taxon>Mycobacterium</taxon>
        <taxon>Mycobacterium simiae complex</taxon>
    </lineage>
</organism>
<dbReference type="InterPro" id="IPR050879">
    <property type="entry name" value="Acyltransferase_3"/>
</dbReference>
<reference evidence="4 5" key="1">
    <citation type="submission" date="2017-02" db="EMBL/GenBank/DDBJ databases">
        <title>The new phylogeny of genus Mycobacterium.</title>
        <authorList>
            <person name="Tortoli E."/>
            <person name="Trovato A."/>
            <person name="Cirillo D.M."/>
        </authorList>
    </citation>
    <scope>NUCLEOTIDE SEQUENCE [LARGE SCALE GENOMIC DNA]</scope>
    <source>
        <strain evidence="4 5">DSM 44471</strain>
    </source>
</reference>
<proteinExistence type="predicted"/>
<gene>
    <name evidence="4" type="ORF">BST25_08675</name>
</gene>
<feature type="transmembrane region" description="Helical" evidence="2">
    <location>
        <begin position="190"/>
        <end position="207"/>
    </location>
</feature>
<dbReference type="Proteomes" id="UP000192566">
    <property type="component" value="Unassembled WGS sequence"/>
</dbReference>
<keyword evidence="2" id="KW-0812">Transmembrane</keyword>
<feature type="region of interest" description="Disordered" evidence="1">
    <location>
        <begin position="382"/>
        <end position="402"/>
    </location>
</feature>
<dbReference type="AlphaFoldDB" id="A0A1X0DR25"/>
<dbReference type="GO" id="GO:0000271">
    <property type="term" value="P:polysaccharide biosynthetic process"/>
    <property type="evidence" value="ECO:0007669"/>
    <property type="project" value="TreeGrafter"/>
</dbReference>
<dbReference type="PANTHER" id="PTHR23028:SF53">
    <property type="entry name" value="ACYL_TRANSF_3 DOMAIN-CONTAINING PROTEIN"/>
    <property type="match status" value="1"/>
</dbReference>
<feature type="transmembrane region" description="Helical" evidence="2">
    <location>
        <begin position="346"/>
        <end position="365"/>
    </location>
</feature>
<protein>
    <recommendedName>
        <fullName evidence="3">Acyltransferase 3 domain-containing protein</fullName>
    </recommendedName>
</protein>
<feature type="transmembrane region" description="Helical" evidence="2">
    <location>
        <begin position="279"/>
        <end position="300"/>
    </location>
</feature>
<sequence>MPAPGSVRGVRPDFDRFCAIHRFGALDGLRALSAIAVVWHHTVDTQGPVIAGREYFAFGLHSVGGEGVDLFFAISGFLITTLLVREYNATARISLRKFYARRSLRIFPLYYLTLLVCIATTLVKPAWRDSPVDVRFVHYLPAFVTYTPNWFLDSGDKFFSAWSLATEEQFYLLWPPLLVGALAIGRGRVWIPLAVVSALVVISQSSVLVADTSVLPGRIPASLSLPILLGAAAALVASAPRGFALLAFVFGRSWSAPAVALALAIVLEVVAQQELFQSLIVAVVVRCLMVAVVVSVCLVERTSLHPLLQWRPLAFVGVISYGVYLLHPLCINAIREVLHQNYGPLLFAEALVSVVVLAYLSFRYFETPLLRLKRRFETKDQSEGDELTRITGNKDQGRGRES</sequence>
<feature type="transmembrane region" description="Helical" evidence="2">
    <location>
        <begin position="70"/>
        <end position="88"/>
    </location>
</feature>
<feature type="transmembrane region" description="Helical" evidence="2">
    <location>
        <begin position="312"/>
        <end position="334"/>
    </location>
</feature>
<dbReference type="Pfam" id="PF01757">
    <property type="entry name" value="Acyl_transf_3"/>
    <property type="match status" value="1"/>
</dbReference>
<feature type="transmembrane region" description="Helical" evidence="2">
    <location>
        <begin position="169"/>
        <end position="185"/>
    </location>
</feature>
<keyword evidence="5" id="KW-1185">Reference proteome</keyword>
<name>A0A1X0DR25_MYCHE</name>
<evidence type="ECO:0000313" key="5">
    <source>
        <dbReference type="Proteomes" id="UP000192566"/>
    </source>
</evidence>
<dbReference type="PANTHER" id="PTHR23028">
    <property type="entry name" value="ACETYLTRANSFERASE"/>
    <property type="match status" value="1"/>
</dbReference>
<dbReference type="STRING" id="53376.BST25_08675"/>